<feature type="chain" id="PRO_5027108517" evidence="1">
    <location>
        <begin position="23"/>
        <end position="99"/>
    </location>
</feature>
<name>A0A6J4EEF6_9PSED</name>
<evidence type="ECO:0000313" key="3">
    <source>
        <dbReference type="Proteomes" id="UP000509383"/>
    </source>
</evidence>
<organism evidence="2 3">
    <name type="scientific">Pseudomonas tohonis</name>
    <dbReference type="NCBI Taxonomy" id="2725477"/>
    <lineage>
        <taxon>Bacteria</taxon>
        <taxon>Pseudomonadati</taxon>
        <taxon>Pseudomonadota</taxon>
        <taxon>Gammaproteobacteria</taxon>
        <taxon>Pseudomonadales</taxon>
        <taxon>Pseudomonadaceae</taxon>
        <taxon>Pseudomonas</taxon>
    </lineage>
</organism>
<dbReference type="EMBL" id="AP023189">
    <property type="protein sequence ID" value="BCG27798.1"/>
    <property type="molecule type" value="Genomic_DNA"/>
</dbReference>
<dbReference type="KEGG" id="ptw:TUM18999_59890"/>
<gene>
    <name evidence="2" type="ORF">TUM18999_59890</name>
</gene>
<evidence type="ECO:0000256" key="1">
    <source>
        <dbReference type="SAM" id="SignalP"/>
    </source>
</evidence>
<protein>
    <submittedName>
        <fullName evidence="2">Uncharacterized protein</fullName>
    </submittedName>
</protein>
<proteinExistence type="predicted"/>
<keyword evidence="1" id="KW-0732">Signal</keyword>
<reference evidence="2 3" key="1">
    <citation type="submission" date="2020-05" db="EMBL/GenBank/DDBJ databases">
        <title>Characterization of novel class B3 metallo-beta-lactamase from novel Pseudomonas species.</title>
        <authorList>
            <person name="Yamada K."/>
            <person name="Aoki K."/>
            <person name="Ishii Y."/>
        </authorList>
    </citation>
    <scope>NUCLEOTIDE SEQUENCE [LARGE SCALE GENOMIC DNA]</scope>
    <source>
        <strain evidence="2 3">TUM18999</strain>
    </source>
</reference>
<sequence length="99" mass="11015">MRIIGIAAYVSFAFFLQSVAFAGETGVQQLVKRCEAASKARGSSPALCSCTLGRMQEYGFTDSEIVNFSRRDFKPKDLHETERHMDYSIKIRLIAGQCG</sequence>
<dbReference type="AlphaFoldDB" id="A0A6J4EEF6"/>
<dbReference type="Proteomes" id="UP000509383">
    <property type="component" value="Chromosome"/>
</dbReference>
<evidence type="ECO:0000313" key="2">
    <source>
        <dbReference type="EMBL" id="BCG27798.1"/>
    </source>
</evidence>
<feature type="signal peptide" evidence="1">
    <location>
        <begin position="1"/>
        <end position="22"/>
    </location>
</feature>
<accession>A0A6J4EEF6</accession>